<dbReference type="InterPro" id="IPR023346">
    <property type="entry name" value="Lysozyme-like_dom_sf"/>
</dbReference>
<organism evidence="11">
    <name type="scientific">Thrips palmi</name>
    <name type="common">Melon thrips</name>
    <dbReference type="NCBI Taxonomy" id="161013"/>
    <lineage>
        <taxon>Eukaryota</taxon>
        <taxon>Metazoa</taxon>
        <taxon>Ecdysozoa</taxon>
        <taxon>Arthropoda</taxon>
        <taxon>Hexapoda</taxon>
        <taxon>Insecta</taxon>
        <taxon>Pterygota</taxon>
        <taxon>Neoptera</taxon>
        <taxon>Paraneoptera</taxon>
        <taxon>Thysanoptera</taxon>
        <taxon>Terebrantia</taxon>
        <taxon>Thripoidea</taxon>
        <taxon>Thripidae</taxon>
        <taxon>Thrips</taxon>
    </lineage>
</organism>
<dbReference type="PROSITE" id="PS00018">
    <property type="entry name" value="EF_HAND_1"/>
    <property type="match status" value="1"/>
</dbReference>
<keyword evidence="3" id="KW-0929">Antimicrobial</keyword>
<comment type="catalytic activity">
    <reaction evidence="1">
        <text>Hydrolysis of (1-&gt;4)-beta-linkages between N-acetylmuramic acid and N-acetyl-D-glucosamine residues in a peptidoglycan and between N-acetyl-D-glucosamine residues in chitodextrins.</text>
        <dbReference type="EC" id="3.2.1.17"/>
    </reaction>
</comment>
<dbReference type="SUPFAM" id="SSF53955">
    <property type="entry name" value="Lysozyme-like"/>
    <property type="match status" value="2"/>
</dbReference>
<sequence length="429" mass="44979">MLHPVPMHAVLAALLATAVLEAAAGVDDACLSCLCQAATGCDANRDCDGDTCGMFAISRQYWKDAGEPGGDFETCALDPACATQCVQGYLQRFARDCDGGVGCADYSRIHHLGREGCSDALDGDFARRLDTCNASIPLGDFYARAVARPSRQDRQGNSWSGGGGNTAPRQPSGGSQGSPSFNFSPSLSLSRTVTVNPTYQSGSTPGNQYQGGTSGYQSGYERNGGYQSGATGYNSVSGYQSGGYQSGAYEEGGGSSLWSGRRRVGGYRGGSGYGQSESGWTGAYGQQGSVLWGAGEGYRPYSGGAYSRNGAVSASRGVSANCLNCICNALTGCDPYADCSNGGCGAFKLSLAYWQDCGSPGQSYEYCTRDYSCSSSCVQTYVYKYAQDCNGDGVVDCRDYARIHRLGGFGCRGSLDWSYRTRVDACSAY</sequence>
<dbReference type="Gene3D" id="1.10.530.10">
    <property type="match status" value="2"/>
</dbReference>
<feature type="compositionally biased region" description="Polar residues" evidence="8">
    <location>
        <begin position="191"/>
        <end position="205"/>
    </location>
</feature>
<evidence type="ECO:0000256" key="1">
    <source>
        <dbReference type="ARBA" id="ARBA00000632"/>
    </source>
</evidence>
<dbReference type="GO" id="GO:0042742">
    <property type="term" value="P:defense response to bacterium"/>
    <property type="evidence" value="ECO:0007669"/>
    <property type="project" value="UniProtKB-KW"/>
</dbReference>
<protein>
    <recommendedName>
        <fullName evidence="2">lysozyme</fullName>
        <ecNumber evidence="2">3.2.1.17</ecNumber>
    </recommendedName>
</protein>
<keyword evidence="5" id="KW-0378">Hydrolase</keyword>
<evidence type="ECO:0000256" key="5">
    <source>
        <dbReference type="ARBA" id="ARBA00022801"/>
    </source>
</evidence>
<dbReference type="GeneID" id="117640521"/>
<dbReference type="PROSITE" id="PS51909">
    <property type="entry name" value="LYSOZYME_I"/>
    <property type="match status" value="2"/>
</dbReference>
<dbReference type="EC" id="3.2.1.17" evidence="2"/>
<dbReference type="InterPro" id="IPR008597">
    <property type="entry name" value="Invert_lysozyme"/>
</dbReference>
<feature type="disulfide bond" evidence="7">
    <location>
        <begin position="322"/>
        <end position="397"/>
    </location>
</feature>
<feature type="disulfide bond" evidence="7">
    <location>
        <begin position="327"/>
        <end position="333"/>
    </location>
</feature>
<feature type="chain" id="PRO_5028042307" description="lysozyme" evidence="9">
    <location>
        <begin position="26"/>
        <end position="429"/>
    </location>
</feature>
<dbReference type="Proteomes" id="UP000515158">
    <property type="component" value="Unplaced"/>
</dbReference>
<dbReference type="RefSeq" id="XP_034232935.1">
    <property type="nucleotide sequence ID" value="XM_034377044.1"/>
</dbReference>
<dbReference type="KEGG" id="tpal:117640521"/>
<dbReference type="GO" id="GO:0003796">
    <property type="term" value="F:lysozyme activity"/>
    <property type="evidence" value="ECO:0007669"/>
    <property type="project" value="UniProtKB-EC"/>
</dbReference>
<dbReference type="OrthoDB" id="6337871at2759"/>
<dbReference type="GO" id="GO:0031640">
    <property type="term" value="P:killing of cells of another organism"/>
    <property type="evidence" value="ECO:0007669"/>
    <property type="project" value="UniProtKB-KW"/>
</dbReference>
<feature type="region of interest" description="Disordered" evidence="8">
    <location>
        <begin position="147"/>
        <end position="223"/>
    </location>
</feature>
<feature type="compositionally biased region" description="Low complexity" evidence="8">
    <location>
        <begin position="206"/>
        <end position="220"/>
    </location>
</feature>
<evidence type="ECO:0000256" key="4">
    <source>
        <dbReference type="ARBA" id="ARBA00022638"/>
    </source>
</evidence>
<dbReference type="InParanoid" id="A0A6P8Y8G0"/>
<feature type="disulfide bond" evidence="7">
    <location>
        <begin position="357"/>
        <end position="377"/>
    </location>
</feature>
<dbReference type="PANTHER" id="PTHR11195:SF22">
    <property type="entry name" value="LYSOZYME"/>
    <property type="match status" value="1"/>
</dbReference>
<evidence type="ECO:0000256" key="7">
    <source>
        <dbReference type="PIRSR" id="PIRSR608597-3"/>
    </source>
</evidence>
<dbReference type="Pfam" id="PF05497">
    <property type="entry name" value="Destabilase"/>
    <property type="match status" value="2"/>
</dbReference>
<proteinExistence type="predicted"/>
<keyword evidence="4" id="KW-0081">Bacteriolytic enzyme</keyword>
<evidence type="ECO:0000256" key="8">
    <source>
        <dbReference type="SAM" id="MobiDB-lite"/>
    </source>
</evidence>
<evidence type="ECO:0000313" key="10">
    <source>
        <dbReference type="Proteomes" id="UP000515158"/>
    </source>
</evidence>
<evidence type="ECO:0000256" key="6">
    <source>
        <dbReference type="ARBA" id="ARBA00023295"/>
    </source>
</evidence>
<keyword evidence="9" id="KW-0732">Signal</keyword>
<keyword evidence="10" id="KW-1185">Reference proteome</keyword>
<evidence type="ECO:0000256" key="3">
    <source>
        <dbReference type="ARBA" id="ARBA00022529"/>
    </source>
</evidence>
<keyword evidence="6" id="KW-0326">Glycosidase</keyword>
<name>A0A6P8Y8G0_THRPL</name>
<accession>A0A6P8Y8G0</accession>
<feature type="disulfide bond" evidence="7">
    <location>
        <begin position="367"/>
        <end position="373"/>
    </location>
</feature>
<dbReference type="PANTHER" id="PTHR11195">
    <property type="entry name" value="DESTABILASE-RELATED"/>
    <property type="match status" value="1"/>
</dbReference>
<keyword evidence="7" id="KW-1015">Disulfide bond</keyword>
<dbReference type="InterPro" id="IPR018247">
    <property type="entry name" value="EF_Hand_1_Ca_BS"/>
</dbReference>
<evidence type="ECO:0000256" key="2">
    <source>
        <dbReference type="ARBA" id="ARBA00012732"/>
    </source>
</evidence>
<evidence type="ECO:0000256" key="9">
    <source>
        <dbReference type="SAM" id="SignalP"/>
    </source>
</evidence>
<evidence type="ECO:0000313" key="11">
    <source>
        <dbReference type="RefSeq" id="XP_034232935.1"/>
    </source>
</evidence>
<reference evidence="11" key="1">
    <citation type="submission" date="2025-08" db="UniProtKB">
        <authorList>
            <consortium name="RefSeq"/>
        </authorList>
    </citation>
    <scope>IDENTIFICATION</scope>
    <source>
        <tissue evidence="11">Total insect</tissue>
    </source>
</reference>
<dbReference type="CDD" id="cd16890">
    <property type="entry name" value="lyz_i"/>
    <property type="match status" value="2"/>
</dbReference>
<dbReference type="AlphaFoldDB" id="A0A6P8Y8G0"/>
<feature type="compositionally biased region" description="Low complexity" evidence="8">
    <location>
        <begin position="170"/>
        <end position="190"/>
    </location>
</feature>
<gene>
    <name evidence="11" type="primary">LOC117640521</name>
</gene>
<feature type="signal peptide" evidence="9">
    <location>
        <begin position="1"/>
        <end position="25"/>
    </location>
</feature>